<organism evidence="1 2">
    <name type="scientific">Steinernema carpocapsae</name>
    <name type="common">Entomopathogenic nematode</name>
    <dbReference type="NCBI Taxonomy" id="34508"/>
    <lineage>
        <taxon>Eukaryota</taxon>
        <taxon>Metazoa</taxon>
        <taxon>Ecdysozoa</taxon>
        <taxon>Nematoda</taxon>
        <taxon>Chromadorea</taxon>
        <taxon>Rhabditida</taxon>
        <taxon>Tylenchina</taxon>
        <taxon>Panagrolaimomorpha</taxon>
        <taxon>Strongyloidoidea</taxon>
        <taxon>Steinernematidae</taxon>
        <taxon>Steinernema</taxon>
    </lineage>
</organism>
<evidence type="ECO:0000313" key="2">
    <source>
        <dbReference type="Proteomes" id="UP000298663"/>
    </source>
</evidence>
<protein>
    <submittedName>
        <fullName evidence="1">Uncharacterized protein</fullName>
    </submittedName>
</protein>
<dbReference type="AlphaFoldDB" id="A0A4U5NHV5"/>
<comment type="caution">
    <text evidence="1">The sequence shown here is derived from an EMBL/GenBank/DDBJ whole genome shotgun (WGS) entry which is preliminary data.</text>
</comment>
<sequence length="77" mass="9243">MDVTCRPGFKTPESKKGPRLVDINGVPLLWAPRIPRYQRRNPMMRPRKLFQPSELRVLIEKYKEEQQHQDLRSQEEV</sequence>
<evidence type="ECO:0000313" key="1">
    <source>
        <dbReference type="EMBL" id="TKR82474.1"/>
    </source>
</evidence>
<keyword evidence="2" id="KW-1185">Reference proteome</keyword>
<proteinExistence type="predicted"/>
<name>A0A4U5NHV5_STECR</name>
<gene>
    <name evidence="1" type="ORF">L596_016194</name>
</gene>
<dbReference type="EMBL" id="AZBU02000004">
    <property type="protein sequence ID" value="TKR82474.1"/>
    <property type="molecule type" value="Genomic_DNA"/>
</dbReference>
<dbReference type="Proteomes" id="UP000298663">
    <property type="component" value="Unassembled WGS sequence"/>
</dbReference>
<reference evidence="1 2" key="2">
    <citation type="journal article" date="2019" name="G3 (Bethesda)">
        <title>Hybrid Assembly of the Genome of the Entomopathogenic Nematode Steinernema carpocapsae Identifies the X-Chromosome.</title>
        <authorList>
            <person name="Serra L."/>
            <person name="Macchietto M."/>
            <person name="Macias-Munoz A."/>
            <person name="McGill C.J."/>
            <person name="Rodriguez I.M."/>
            <person name="Rodriguez B."/>
            <person name="Murad R."/>
            <person name="Mortazavi A."/>
        </authorList>
    </citation>
    <scope>NUCLEOTIDE SEQUENCE [LARGE SCALE GENOMIC DNA]</scope>
    <source>
        <strain evidence="1 2">ALL</strain>
    </source>
</reference>
<accession>A0A4U5NHV5</accession>
<dbReference type="OrthoDB" id="10506782at2759"/>
<reference evidence="1 2" key="1">
    <citation type="journal article" date="2015" name="Genome Biol.">
        <title>Comparative genomics of Steinernema reveals deeply conserved gene regulatory networks.</title>
        <authorList>
            <person name="Dillman A.R."/>
            <person name="Macchietto M."/>
            <person name="Porter C.F."/>
            <person name="Rogers A."/>
            <person name="Williams B."/>
            <person name="Antoshechkin I."/>
            <person name="Lee M.M."/>
            <person name="Goodwin Z."/>
            <person name="Lu X."/>
            <person name="Lewis E.E."/>
            <person name="Goodrich-Blair H."/>
            <person name="Stock S.P."/>
            <person name="Adams B.J."/>
            <person name="Sternberg P.W."/>
            <person name="Mortazavi A."/>
        </authorList>
    </citation>
    <scope>NUCLEOTIDE SEQUENCE [LARGE SCALE GENOMIC DNA]</scope>
    <source>
        <strain evidence="1 2">ALL</strain>
    </source>
</reference>